<dbReference type="InterPro" id="IPR013083">
    <property type="entry name" value="Znf_RING/FYVE/PHD"/>
</dbReference>
<sequence>MEGGLPPRRMSYTLVGFGAELDWRPLKFSRPIPGVLVCSACGLVRIKYSLLPCKHVLCGYCYEQCANDNLVICPLDGLQCPDEAIKWPDVPIKELFRSAVACWNKDNGCTAVVAVSNIFQHFHLECRHHSSLCPKCSEPVLCSDICAHLRSDCALNKIPRSSGSARQTVCQDESVGFTAFKGDLDEQVFVVRELEEQSLREINTLKEISQDLNVSMQEIRQELLQAVGQSHDDLAVTLHDIATSNDLLKACVMSGTDTINSLLSRLSTLQAMVSSKLETATRERGQNMSWLATAVTNTYAAVKEDGQMVLDRITRVCRNVELQTDYCNFYVSGVKSLVEDVELHGSATYESRRLYLRGYLISPGVCLRKDVES</sequence>
<dbReference type="GO" id="GO:0008270">
    <property type="term" value="F:zinc ion binding"/>
    <property type="evidence" value="ECO:0007669"/>
    <property type="project" value="UniProtKB-KW"/>
</dbReference>
<dbReference type="InterPro" id="IPR017907">
    <property type="entry name" value="Znf_RING_CS"/>
</dbReference>
<evidence type="ECO:0000256" key="3">
    <source>
        <dbReference type="ARBA" id="ARBA00022833"/>
    </source>
</evidence>
<dbReference type="SUPFAM" id="SSF49599">
    <property type="entry name" value="TRAF domain-like"/>
    <property type="match status" value="1"/>
</dbReference>
<feature type="non-terminal residue" evidence="5">
    <location>
        <position position="373"/>
    </location>
</feature>
<evidence type="ECO:0000256" key="4">
    <source>
        <dbReference type="SAM" id="Coils"/>
    </source>
</evidence>
<protein>
    <submittedName>
        <fullName evidence="5">Putative tnf receptor-associated factor 5</fullName>
    </submittedName>
</protein>
<name>A0A023GBX6_AMBTT</name>
<keyword evidence="3" id="KW-0862">Zinc</keyword>
<proteinExistence type="evidence at transcript level"/>
<keyword evidence="4" id="KW-0175">Coiled coil</keyword>
<evidence type="ECO:0000256" key="2">
    <source>
        <dbReference type="ARBA" id="ARBA00022771"/>
    </source>
</evidence>
<reference evidence="5" key="1">
    <citation type="submission" date="2014-03" db="EMBL/GenBank/DDBJ databases">
        <title>The sialotranscriptome of Amblyomma triste, Amblyomma parvum and Amblyomma cajennense ticks, uncovered by 454-based RNA-seq.</title>
        <authorList>
            <person name="Garcia G.R."/>
            <person name="Gardinassi L.G."/>
            <person name="Ribeiro J.M."/>
            <person name="Anatriello E."/>
            <person name="Ferreira B.R."/>
            <person name="Moreira H.N."/>
            <person name="Mafra C."/>
            <person name="Olegario M.M."/>
            <person name="Szabo P.J."/>
            <person name="Miranda-Santos I.K."/>
            <person name="Maruyama S.R."/>
        </authorList>
    </citation>
    <scope>NUCLEOTIDE SEQUENCE</scope>
    <source>
        <strain evidence="5">Mato Grasso do Sul</strain>
        <tissue evidence="5">Salivary glands</tissue>
    </source>
</reference>
<dbReference type="EMBL" id="GBBM01005248">
    <property type="protein sequence ID" value="JAC30170.1"/>
    <property type="molecule type" value="mRNA"/>
</dbReference>
<feature type="coiled-coil region" evidence="4">
    <location>
        <begin position="191"/>
        <end position="222"/>
    </location>
</feature>
<keyword evidence="1" id="KW-0479">Metal-binding</keyword>
<dbReference type="PROSITE" id="PS00518">
    <property type="entry name" value="ZF_RING_1"/>
    <property type="match status" value="1"/>
</dbReference>
<organism evidence="5">
    <name type="scientific">Amblyomma triste</name>
    <name type="common">Neotropical tick</name>
    <dbReference type="NCBI Taxonomy" id="251400"/>
    <lineage>
        <taxon>Eukaryota</taxon>
        <taxon>Metazoa</taxon>
        <taxon>Ecdysozoa</taxon>
        <taxon>Arthropoda</taxon>
        <taxon>Chelicerata</taxon>
        <taxon>Arachnida</taxon>
        <taxon>Acari</taxon>
        <taxon>Parasitiformes</taxon>
        <taxon>Ixodida</taxon>
        <taxon>Ixodoidea</taxon>
        <taxon>Ixodidae</taxon>
        <taxon>Amblyomminae</taxon>
        <taxon>Amblyomma</taxon>
    </lineage>
</organism>
<dbReference type="Gene3D" id="3.30.40.10">
    <property type="entry name" value="Zinc/RING finger domain, C3HC4 (zinc finger)"/>
    <property type="match status" value="1"/>
</dbReference>
<dbReference type="SUPFAM" id="SSF57850">
    <property type="entry name" value="RING/U-box"/>
    <property type="match status" value="1"/>
</dbReference>
<evidence type="ECO:0000313" key="5">
    <source>
        <dbReference type="EMBL" id="JAC30170.1"/>
    </source>
</evidence>
<dbReference type="CDD" id="cd16449">
    <property type="entry name" value="RING-HC"/>
    <property type="match status" value="1"/>
</dbReference>
<keyword evidence="2" id="KW-0863">Zinc-finger</keyword>
<accession>A0A023GBX6</accession>
<keyword evidence="5" id="KW-0675">Receptor</keyword>
<dbReference type="AlphaFoldDB" id="A0A023GBX6"/>
<evidence type="ECO:0000256" key="1">
    <source>
        <dbReference type="ARBA" id="ARBA00022723"/>
    </source>
</evidence>